<feature type="transmembrane region" description="Helical" evidence="1">
    <location>
        <begin position="59"/>
        <end position="77"/>
    </location>
</feature>
<sequence>MACYPLVSSQGSPTEYSQQAISPYENHDIGWTDSKPRHDYQIIARCKFDMKQDLQHRRLIVMLFIVGAFMQACFLTSQNYKDVFPAEDVSSQGSARLIESR</sequence>
<dbReference type="EMBL" id="ML734951">
    <property type="protein sequence ID" value="KAB8208482.1"/>
    <property type="molecule type" value="Genomic_DNA"/>
</dbReference>
<reference evidence="2 3" key="1">
    <citation type="submission" date="2019-04" db="EMBL/GenBank/DDBJ databases">
        <title>Fungal friends and foes A comparative genomics study of 23 Aspergillus species from section Flavi.</title>
        <authorList>
            <consortium name="DOE Joint Genome Institute"/>
            <person name="Kjaerbolling I."/>
            <person name="Vesth T.C."/>
            <person name="Frisvad J.C."/>
            <person name="Nybo J.L."/>
            <person name="Theobald S."/>
            <person name="Kildgaard S."/>
            <person name="Petersen T.I."/>
            <person name="Kuo A."/>
            <person name="Sato A."/>
            <person name="Lyhne E.K."/>
            <person name="Kogle M.E."/>
            <person name="Wiebenga A."/>
            <person name="Kun R.S."/>
            <person name="Lubbers R.J."/>
            <person name="Makela M.R."/>
            <person name="Barry K."/>
            <person name="Chovatia M."/>
            <person name="Clum A."/>
            <person name="Daum C."/>
            <person name="Haridas S."/>
            <person name="He G."/>
            <person name="LaButti K."/>
            <person name="Lipzen A."/>
            <person name="Mondo S."/>
            <person name="Pangilinan J."/>
            <person name="Riley R."/>
            <person name="Salamov A."/>
            <person name="Simmons B.A."/>
            <person name="Magnuson J.K."/>
            <person name="Henrissat B."/>
            <person name="Mortensen U.H."/>
            <person name="Larsen T.O."/>
            <person name="De vries R.P."/>
            <person name="Grigoriev I.V."/>
            <person name="Machida M."/>
            <person name="Baker S.E."/>
            <person name="Andersen M.R."/>
        </authorList>
    </citation>
    <scope>NUCLEOTIDE SEQUENCE [LARGE SCALE GENOMIC DNA]</scope>
    <source>
        <strain evidence="2 3">CBS 117618</strain>
    </source>
</reference>
<keyword evidence="1" id="KW-1133">Transmembrane helix</keyword>
<accession>A0A5N6DTG2</accession>
<keyword evidence="3" id="KW-1185">Reference proteome</keyword>
<evidence type="ECO:0000256" key="1">
    <source>
        <dbReference type="SAM" id="Phobius"/>
    </source>
</evidence>
<evidence type="ECO:0000313" key="2">
    <source>
        <dbReference type="EMBL" id="KAB8208482.1"/>
    </source>
</evidence>
<evidence type="ECO:0000313" key="3">
    <source>
        <dbReference type="Proteomes" id="UP000326532"/>
    </source>
</evidence>
<organism evidence="2 3">
    <name type="scientific">Aspergillus parasiticus</name>
    <dbReference type="NCBI Taxonomy" id="5067"/>
    <lineage>
        <taxon>Eukaryota</taxon>
        <taxon>Fungi</taxon>
        <taxon>Dikarya</taxon>
        <taxon>Ascomycota</taxon>
        <taxon>Pezizomycotina</taxon>
        <taxon>Eurotiomycetes</taxon>
        <taxon>Eurotiomycetidae</taxon>
        <taxon>Eurotiales</taxon>
        <taxon>Aspergillaceae</taxon>
        <taxon>Aspergillus</taxon>
        <taxon>Aspergillus subgen. Circumdati</taxon>
    </lineage>
</organism>
<gene>
    <name evidence="2" type="ORF">BDV34DRAFT_190353</name>
</gene>
<dbReference type="AlphaFoldDB" id="A0A5N6DTG2"/>
<name>A0A5N6DTG2_ASPPA</name>
<keyword evidence="1" id="KW-0812">Transmembrane</keyword>
<protein>
    <submittedName>
        <fullName evidence="2">Uncharacterized protein</fullName>
    </submittedName>
</protein>
<proteinExistence type="predicted"/>
<dbReference type="Proteomes" id="UP000326532">
    <property type="component" value="Unassembled WGS sequence"/>
</dbReference>
<dbReference type="VEuPathDB" id="FungiDB:BDV34DRAFT_190353"/>
<keyword evidence="1" id="KW-0472">Membrane</keyword>